<dbReference type="EMBL" id="DWXG01000012">
    <property type="protein sequence ID" value="HJB97280.1"/>
    <property type="molecule type" value="Genomic_DNA"/>
</dbReference>
<evidence type="ECO:0000313" key="1">
    <source>
        <dbReference type="EMBL" id="HJB97280.1"/>
    </source>
</evidence>
<dbReference type="Proteomes" id="UP000826793">
    <property type="component" value="Unassembled WGS sequence"/>
</dbReference>
<reference evidence="1" key="2">
    <citation type="submission" date="2021-04" db="EMBL/GenBank/DDBJ databases">
        <authorList>
            <person name="Gilroy R."/>
        </authorList>
    </citation>
    <scope>NUCLEOTIDE SEQUENCE</scope>
    <source>
        <strain evidence="1">CHK185-1770</strain>
    </source>
</reference>
<organism evidence="1 2">
    <name type="scientific">Candidatus Acutalibacter pullicola</name>
    <dbReference type="NCBI Taxonomy" id="2838417"/>
    <lineage>
        <taxon>Bacteria</taxon>
        <taxon>Bacillati</taxon>
        <taxon>Bacillota</taxon>
        <taxon>Clostridia</taxon>
        <taxon>Eubacteriales</taxon>
        <taxon>Acutalibacteraceae</taxon>
        <taxon>Acutalibacter</taxon>
    </lineage>
</organism>
<gene>
    <name evidence="1" type="ORF">H9710_01740</name>
</gene>
<name>A0A9D2MVX6_9FIRM</name>
<proteinExistence type="predicted"/>
<dbReference type="AlphaFoldDB" id="A0A9D2MVX6"/>
<comment type="caution">
    <text evidence="1">The sequence shown here is derived from an EMBL/GenBank/DDBJ whole genome shotgun (WGS) entry which is preliminary data.</text>
</comment>
<evidence type="ECO:0000313" key="2">
    <source>
        <dbReference type="Proteomes" id="UP000826793"/>
    </source>
</evidence>
<sequence length="74" mass="8991">MDFLAWSKTYWDEAARVRQKIEAVRREPLPRSKDEQLLQQRRLALLQGMYQDCRYVARILERKAGKEKPWQKTI</sequence>
<protein>
    <submittedName>
        <fullName evidence="1">Uncharacterized protein</fullName>
    </submittedName>
</protein>
<reference evidence="1" key="1">
    <citation type="journal article" date="2021" name="PeerJ">
        <title>Extensive microbial diversity within the chicken gut microbiome revealed by metagenomics and culture.</title>
        <authorList>
            <person name="Gilroy R."/>
            <person name="Ravi A."/>
            <person name="Getino M."/>
            <person name="Pursley I."/>
            <person name="Horton D.L."/>
            <person name="Alikhan N.F."/>
            <person name="Baker D."/>
            <person name="Gharbi K."/>
            <person name="Hall N."/>
            <person name="Watson M."/>
            <person name="Adriaenssens E.M."/>
            <person name="Foster-Nyarko E."/>
            <person name="Jarju S."/>
            <person name="Secka A."/>
            <person name="Antonio M."/>
            <person name="Oren A."/>
            <person name="Chaudhuri R.R."/>
            <person name="La Ragione R."/>
            <person name="Hildebrand F."/>
            <person name="Pallen M.J."/>
        </authorList>
    </citation>
    <scope>NUCLEOTIDE SEQUENCE</scope>
    <source>
        <strain evidence="1">CHK185-1770</strain>
    </source>
</reference>
<accession>A0A9D2MVX6</accession>